<evidence type="ECO:0000313" key="2">
    <source>
        <dbReference type="EMBL" id="GHA61339.1"/>
    </source>
</evidence>
<dbReference type="EMBL" id="BMZF01000011">
    <property type="protein sequence ID" value="GHA61339.1"/>
    <property type="molecule type" value="Genomic_DNA"/>
</dbReference>
<gene>
    <name evidence="2" type="ORF">GCM10008927_28480</name>
</gene>
<dbReference type="InterPro" id="IPR012338">
    <property type="entry name" value="Beta-lactam/transpept-like"/>
</dbReference>
<dbReference type="Pfam" id="PF00144">
    <property type="entry name" value="Beta-lactamase"/>
    <property type="match status" value="1"/>
</dbReference>
<dbReference type="Proteomes" id="UP000634455">
    <property type="component" value="Unassembled WGS sequence"/>
</dbReference>
<dbReference type="SUPFAM" id="SSF56601">
    <property type="entry name" value="beta-lactamase/transpeptidase-like"/>
    <property type="match status" value="1"/>
</dbReference>
<accession>A0ABQ3D754</accession>
<dbReference type="RefSeq" id="WP_189641413.1">
    <property type="nucleotide sequence ID" value="NZ_BMZF01000011.1"/>
</dbReference>
<evidence type="ECO:0000259" key="1">
    <source>
        <dbReference type="Pfam" id="PF00144"/>
    </source>
</evidence>
<keyword evidence="3" id="KW-1185">Reference proteome</keyword>
<organism evidence="2 3">
    <name type="scientific">Paramylibacter ulvae</name>
    <dbReference type="NCBI Taxonomy" id="1651968"/>
    <lineage>
        <taxon>Bacteria</taxon>
        <taxon>Pseudomonadati</taxon>
        <taxon>Pseudomonadota</taxon>
        <taxon>Alphaproteobacteria</taxon>
        <taxon>Rhodobacterales</taxon>
        <taxon>Paracoccaceae</taxon>
        <taxon>Paramylibacter</taxon>
    </lineage>
</organism>
<proteinExistence type="predicted"/>
<comment type="caution">
    <text evidence="2">The sequence shown here is derived from an EMBL/GenBank/DDBJ whole genome shotgun (WGS) entry which is preliminary data.</text>
</comment>
<evidence type="ECO:0000313" key="3">
    <source>
        <dbReference type="Proteomes" id="UP000634455"/>
    </source>
</evidence>
<dbReference type="InterPro" id="IPR050789">
    <property type="entry name" value="Diverse_Enzym_Activities"/>
</dbReference>
<name>A0ABQ3D754_9RHOB</name>
<dbReference type="PANTHER" id="PTHR43283">
    <property type="entry name" value="BETA-LACTAMASE-RELATED"/>
    <property type="match status" value="1"/>
</dbReference>
<sequence length="405" mass="44640">MSLAQLSDTATLVLRHLVRLDFAGIKRLGRVNKLFAPDKIVHNFSNMNELLYFTDIQTNTNNPSPLPSQPHDMPIGMTHLGQSTAFDEWMKRRALTAMVVIKDSTIVHEDYFQGTAPDDRRISWSMCKSVTSLLLGALIDKGLVDPSALDRKISDIVPRLVGTGYHDVTLRNVLNMASGVAFNEDYLDYNSDINRMGRVLALGGSMDEFAAGLTTDIAPNTYNHYVSIDTHVIGMAIRALMNTDILPLFITHIFDPLRIETPPFIMTDSMGEPFVLGGLNMTTRDYARIGLLIANGGTVDGVRVVSKEWITQSTTQSAPPPLPEKIGTPEGELGYGYQWWLPPHAVAGECFAIGIYGQFIYINPDENVVIAINSTDVNFKDGNGAPALENIAMFRTITRHLNNAG</sequence>
<dbReference type="Gene3D" id="3.40.710.10">
    <property type="entry name" value="DD-peptidase/beta-lactamase superfamily"/>
    <property type="match status" value="1"/>
</dbReference>
<protein>
    <recommendedName>
        <fullName evidence="1">Beta-lactamase-related domain-containing protein</fullName>
    </recommendedName>
</protein>
<dbReference type="InterPro" id="IPR001466">
    <property type="entry name" value="Beta-lactam-related"/>
</dbReference>
<reference evidence="3" key="1">
    <citation type="journal article" date="2019" name="Int. J. Syst. Evol. Microbiol.">
        <title>The Global Catalogue of Microorganisms (GCM) 10K type strain sequencing project: providing services to taxonomists for standard genome sequencing and annotation.</title>
        <authorList>
            <consortium name="The Broad Institute Genomics Platform"/>
            <consortium name="The Broad Institute Genome Sequencing Center for Infectious Disease"/>
            <person name="Wu L."/>
            <person name="Ma J."/>
        </authorList>
    </citation>
    <scope>NUCLEOTIDE SEQUENCE [LARGE SCALE GENOMIC DNA]</scope>
    <source>
        <strain evidence="3">KCTC 32465</strain>
    </source>
</reference>
<dbReference type="PANTHER" id="PTHR43283:SF14">
    <property type="entry name" value="BLL8153 PROTEIN"/>
    <property type="match status" value="1"/>
</dbReference>
<feature type="domain" description="Beta-lactamase-related" evidence="1">
    <location>
        <begin position="94"/>
        <end position="383"/>
    </location>
</feature>